<dbReference type="PANTHER" id="PTHR43806">
    <property type="entry name" value="PEPTIDASE S8"/>
    <property type="match status" value="1"/>
</dbReference>
<feature type="domain" description="Peptidase S8/S53" evidence="7">
    <location>
        <begin position="141"/>
        <end position="378"/>
    </location>
</feature>
<dbReference type="EMBL" id="FNVO01000010">
    <property type="protein sequence ID" value="SEG73366.1"/>
    <property type="molecule type" value="Genomic_DNA"/>
</dbReference>
<dbReference type="Pfam" id="PF05922">
    <property type="entry name" value="Inhibitor_I9"/>
    <property type="match status" value="1"/>
</dbReference>
<organism evidence="9 10">
    <name type="scientific">Thermomonospora echinospora</name>
    <dbReference type="NCBI Taxonomy" id="1992"/>
    <lineage>
        <taxon>Bacteria</taxon>
        <taxon>Bacillati</taxon>
        <taxon>Actinomycetota</taxon>
        <taxon>Actinomycetes</taxon>
        <taxon>Streptosporangiales</taxon>
        <taxon>Thermomonosporaceae</taxon>
        <taxon>Thermomonospora</taxon>
    </lineage>
</organism>
<proteinExistence type="inferred from homology"/>
<dbReference type="PROSITE" id="PS00137">
    <property type="entry name" value="SUBTILASE_HIS"/>
    <property type="match status" value="1"/>
</dbReference>
<evidence type="ECO:0000256" key="1">
    <source>
        <dbReference type="ARBA" id="ARBA00011073"/>
    </source>
</evidence>
<dbReference type="InterPro" id="IPR000209">
    <property type="entry name" value="Peptidase_S8/S53_dom"/>
</dbReference>
<feature type="active site" description="Charge relay system" evidence="5">
    <location>
        <position position="150"/>
    </location>
</feature>
<dbReference type="InterPro" id="IPR037045">
    <property type="entry name" value="S8pro/Inhibitor_I9_sf"/>
</dbReference>
<dbReference type="RefSeq" id="WP_103939821.1">
    <property type="nucleotide sequence ID" value="NZ_FNVO01000010.1"/>
</dbReference>
<dbReference type="GO" id="GO:0006508">
    <property type="term" value="P:proteolysis"/>
    <property type="evidence" value="ECO:0007669"/>
    <property type="project" value="UniProtKB-KW"/>
</dbReference>
<evidence type="ECO:0000256" key="4">
    <source>
        <dbReference type="ARBA" id="ARBA00022825"/>
    </source>
</evidence>
<gene>
    <name evidence="9" type="ORF">SAMN04489712_110101</name>
</gene>
<sequence>MRVTPRRVLVVVTVATSVGVAVTVPGLAGPEQVPIQVAANGTPVPGQYIVTLKPGASTSTEAGKVRATGVKRFDGVLNGFSAKLTGSQLDKLRRSDKVAAIEQDQVVKITTVQRTPLPWGLDRIDQRSAKLSKSYTYRSTGKGVHAYVIDTGITANHPQFGKRARSVWAAPQFNGDGRDLNGHGTHVAGIIGSRQYGVAKAVQLRSLRVLDRYGQGSMSDVIAALQWLRTNAQKPAVANLSLAGNKSNAANEAVSALSRSGVPVVSAAGNGDGATRGYNACRFSPASAPLTIVVGATTVTDKRAVWSNFGECVDIHAPGYGIRSTWRNGSSKVLDGTSMATPFVAGTAALYLSRHPRAKFSDVRRWLVTNSTKGKITGLPAGTRNRLLFKGGL</sequence>
<dbReference type="PROSITE" id="PS00136">
    <property type="entry name" value="SUBTILASE_ASP"/>
    <property type="match status" value="1"/>
</dbReference>
<keyword evidence="2 5" id="KW-0645">Protease</keyword>
<keyword evidence="10" id="KW-1185">Reference proteome</keyword>
<dbReference type="CDD" id="cd04077">
    <property type="entry name" value="Peptidases_S8_PCSK9_ProteinaseK_like"/>
    <property type="match status" value="1"/>
</dbReference>
<keyword evidence="4 5" id="KW-0720">Serine protease</keyword>
<dbReference type="OrthoDB" id="9766923at2"/>
<dbReference type="InterPro" id="IPR015500">
    <property type="entry name" value="Peptidase_S8_subtilisin-rel"/>
</dbReference>
<name>A0A1H6CLP6_9ACTN</name>
<dbReference type="InterPro" id="IPR010259">
    <property type="entry name" value="S8pro/Inhibitor_I9"/>
</dbReference>
<evidence type="ECO:0000313" key="9">
    <source>
        <dbReference type="EMBL" id="SEG73366.1"/>
    </source>
</evidence>
<feature type="active site" description="Charge relay system" evidence="5">
    <location>
        <position position="183"/>
    </location>
</feature>
<dbReference type="PROSITE" id="PS51892">
    <property type="entry name" value="SUBTILASE"/>
    <property type="match status" value="1"/>
</dbReference>
<evidence type="ECO:0000259" key="8">
    <source>
        <dbReference type="Pfam" id="PF05922"/>
    </source>
</evidence>
<dbReference type="PANTHER" id="PTHR43806:SF11">
    <property type="entry name" value="CEREVISIN-RELATED"/>
    <property type="match status" value="1"/>
</dbReference>
<dbReference type="InterPro" id="IPR023827">
    <property type="entry name" value="Peptidase_S8_Asp-AS"/>
</dbReference>
<keyword evidence="3 5" id="KW-0378">Hydrolase</keyword>
<evidence type="ECO:0000256" key="5">
    <source>
        <dbReference type="PROSITE-ProRule" id="PRU01240"/>
    </source>
</evidence>
<dbReference type="InterPro" id="IPR034193">
    <property type="entry name" value="PCSK9_ProteinaseK-like"/>
</dbReference>
<dbReference type="GO" id="GO:0004252">
    <property type="term" value="F:serine-type endopeptidase activity"/>
    <property type="evidence" value="ECO:0007669"/>
    <property type="project" value="UniProtKB-UniRule"/>
</dbReference>
<dbReference type="PROSITE" id="PS00138">
    <property type="entry name" value="SUBTILASE_SER"/>
    <property type="match status" value="1"/>
</dbReference>
<dbReference type="FunFam" id="3.40.50.200:FF:000014">
    <property type="entry name" value="Proteinase K"/>
    <property type="match status" value="1"/>
</dbReference>
<dbReference type="SUPFAM" id="SSF52743">
    <property type="entry name" value="Subtilisin-like"/>
    <property type="match status" value="1"/>
</dbReference>
<evidence type="ECO:0000259" key="7">
    <source>
        <dbReference type="Pfam" id="PF00082"/>
    </source>
</evidence>
<dbReference type="PRINTS" id="PR00723">
    <property type="entry name" value="SUBTILISIN"/>
</dbReference>
<dbReference type="Gene3D" id="3.40.50.200">
    <property type="entry name" value="Peptidase S8/S53 domain"/>
    <property type="match status" value="1"/>
</dbReference>
<evidence type="ECO:0000256" key="3">
    <source>
        <dbReference type="ARBA" id="ARBA00022801"/>
    </source>
</evidence>
<accession>A0A1H6CLP6</accession>
<protein>
    <submittedName>
        <fullName evidence="9">Peptidase inhibitor I9</fullName>
    </submittedName>
</protein>
<dbReference type="GO" id="GO:0005615">
    <property type="term" value="C:extracellular space"/>
    <property type="evidence" value="ECO:0007669"/>
    <property type="project" value="TreeGrafter"/>
</dbReference>
<dbReference type="Gene3D" id="3.30.70.80">
    <property type="entry name" value="Peptidase S8 propeptide/proteinase inhibitor I9"/>
    <property type="match status" value="1"/>
</dbReference>
<dbReference type="SUPFAM" id="SSF54897">
    <property type="entry name" value="Protease propeptides/inhibitors"/>
    <property type="match status" value="1"/>
</dbReference>
<evidence type="ECO:0000256" key="2">
    <source>
        <dbReference type="ARBA" id="ARBA00022670"/>
    </source>
</evidence>
<feature type="domain" description="Inhibitor I9" evidence="8">
    <location>
        <begin position="61"/>
        <end position="109"/>
    </location>
</feature>
<dbReference type="InterPro" id="IPR050131">
    <property type="entry name" value="Peptidase_S8_subtilisin-like"/>
</dbReference>
<dbReference type="AlphaFoldDB" id="A0A1H6CLP6"/>
<evidence type="ECO:0000313" key="10">
    <source>
        <dbReference type="Proteomes" id="UP000236723"/>
    </source>
</evidence>
<feature type="active site" description="Charge relay system" evidence="5">
    <location>
        <position position="338"/>
    </location>
</feature>
<dbReference type="InterPro" id="IPR023828">
    <property type="entry name" value="Peptidase_S8_Ser-AS"/>
</dbReference>
<dbReference type="InterPro" id="IPR036852">
    <property type="entry name" value="Peptidase_S8/S53_dom_sf"/>
</dbReference>
<evidence type="ECO:0000256" key="6">
    <source>
        <dbReference type="RuleBase" id="RU003355"/>
    </source>
</evidence>
<comment type="similarity">
    <text evidence="1 5 6">Belongs to the peptidase S8 family.</text>
</comment>
<reference evidence="10" key="1">
    <citation type="submission" date="2016-10" db="EMBL/GenBank/DDBJ databases">
        <authorList>
            <person name="Varghese N."/>
            <person name="Submissions S."/>
        </authorList>
    </citation>
    <scope>NUCLEOTIDE SEQUENCE [LARGE SCALE GENOMIC DNA]</scope>
    <source>
        <strain evidence="10">DSM 43163</strain>
    </source>
</reference>
<dbReference type="InterPro" id="IPR022398">
    <property type="entry name" value="Peptidase_S8_His-AS"/>
</dbReference>
<dbReference type="Proteomes" id="UP000236723">
    <property type="component" value="Unassembled WGS sequence"/>
</dbReference>
<dbReference type="Pfam" id="PF00082">
    <property type="entry name" value="Peptidase_S8"/>
    <property type="match status" value="1"/>
</dbReference>